<gene>
    <name evidence="1" type="ORF">IWQ57_004744</name>
</gene>
<name>A0ACC1JQU8_9FUNG</name>
<dbReference type="EMBL" id="JANBUJ010001977">
    <property type="protein sequence ID" value="KAJ2765525.1"/>
    <property type="molecule type" value="Genomic_DNA"/>
</dbReference>
<evidence type="ECO:0000313" key="2">
    <source>
        <dbReference type="Proteomes" id="UP001140234"/>
    </source>
</evidence>
<organism evidence="1 2">
    <name type="scientific">Coemansia nantahalensis</name>
    <dbReference type="NCBI Taxonomy" id="2789366"/>
    <lineage>
        <taxon>Eukaryota</taxon>
        <taxon>Fungi</taxon>
        <taxon>Fungi incertae sedis</taxon>
        <taxon>Zoopagomycota</taxon>
        <taxon>Kickxellomycotina</taxon>
        <taxon>Kickxellomycetes</taxon>
        <taxon>Kickxellales</taxon>
        <taxon>Kickxellaceae</taxon>
        <taxon>Coemansia</taxon>
    </lineage>
</organism>
<comment type="caution">
    <text evidence="1">The sequence shown here is derived from an EMBL/GenBank/DDBJ whole genome shotgun (WGS) entry which is preliminary data.</text>
</comment>
<dbReference type="Proteomes" id="UP001140234">
    <property type="component" value="Unassembled WGS sequence"/>
</dbReference>
<accession>A0ACC1JQU8</accession>
<reference evidence="1" key="1">
    <citation type="submission" date="2022-07" db="EMBL/GenBank/DDBJ databases">
        <title>Phylogenomic reconstructions and comparative analyses of Kickxellomycotina fungi.</title>
        <authorList>
            <person name="Reynolds N.K."/>
            <person name="Stajich J.E."/>
            <person name="Barry K."/>
            <person name="Grigoriev I.V."/>
            <person name="Crous P."/>
            <person name="Smith M.E."/>
        </authorList>
    </citation>
    <scope>NUCLEOTIDE SEQUENCE</scope>
    <source>
        <strain evidence="1">CBS 109366</strain>
    </source>
</reference>
<proteinExistence type="predicted"/>
<sequence length="232" mass="25035">PSGASQPAAKPSVATMHDLIAALNATMGDQGLGENLDTVRKVRQLMRSYVSHSQDWAQYAVYQEGTRYTRNLVDDGNGKYNLLILVWGEGQASPIHDHAGSHCMMKLLSGHLDEELYAWPDGSAGEAKTMPLRCTTPLAANNIAYMHDKIGLHRIANPSMSEKAVSLHLYSPPYTMCKTFDQRTGAAETSLCAAKRLARPDSAACALPAIYTCALPVPSVPEPLQTPAITSV</sequence>
<keyword evidence="2" id="KW-1185">Reference proteome</keyword>
<evidence type="ECO:0000313" key="1">
    <source>
        <dbReference type="EMBL" id="KAJ2765525.1"/>
    </source>
</evidence>
<protein>
    <submittedName>
        <fullName evidence="1">Uncharacterized protein</fullName>
    </submittedName>
</protein>
<feature type="non-terminal residue" evidence="1">
    <location>
        <position position="1"/>
    </location>
</feature>